<comment type="caution">
    <text evidence="2">The sequence shown here is derived from an EMBL/GenBank/DDBJ whole genome shotgun (WGS) entry which is preliminary data.</text>
</comment>
<feature type="region of interest" description="Disordered" evidence="1">
    <location>
        <begin position="240"/>
        <end position="264"/>
    </location>
</feature>
<gene>
    <name evidence="2" type="ORF">JKF63_03932</name>
</gene>
<accession>A0A836IHD3</accession>
<feature type="compositionally biased region" description="Polar residues" evidence="1">
    <location>
        <begin position="153"/>
        <end position="170"/>
    </location>
</feature>
<proteinExistence type="predicted"/>
<protein>
    <submittedName>
        <fullName evidence="2">Uncharacterized protein</fullName>
    </submittedName>
</protein>
<sequence>MPLYASLSASRSNALNMPELLERRRVARLIRVLRHGNDEERRQALKMKMIPIPENCDAMAVHGTAILDISSAPDIPLGTRPASQTLDHLAHLGYRHGGFHRGNDHHHHKYVAAQSIDYSSFMEVLCPKGCPLLDSLLLTPLTPRQPLEIPTCENENPQLGSPLSSPQCRSHTLSSAAAVVATLPEAPLAPEHHTPAPHRLPLVSSVNRLTSAEDSSHPRSDITYVDAPVTLSNAVVEQPASLPENHRPALTHGVDESGGNTTPPGSAAMDIDDGEVNPRIFVSGGFMSLTAPYRRSVGHSLLFFFRRSPSGLNRTSSKYHGHCNPSAVANLSITRLFGHNALDSPSDPSSRIYEASSAHWAFPADGNSFELGGRVLFTDRFVEAQSHTALPTMISAFKQYMCSLVSTASHSPLTQNPSLGIYSSPESGSSSKRQQIHRAKKQLDSFQHGIPLKSHHTNKEVERCVHEAMKCIRPTFRRIEPVDLYGTSQYLSPTSLLRGEEGGKRE</sequence>
<name>A0A836IHD3_9TRYP</name>
<feature type="region of interest" description="Disordered" evidence="1">
    <location>
        <begin position="416"/>
        <end position="441"/>
    </location>
</feature>
<evidence type="ECO:0000256" key="1">
    <source>
        <dbReference type="SAM" id="MobiDB-lite"/>
    </source>
</evidence>
<feature type="compositionally biased region" description="Low complexity" evidence="1">
    <location>
        <begin position="418"/>
        <end position="431"/>
    </location>
</feature>
<dbReference type="RefSeq" id="XP_067755134.1">
    <property type="nucleotide sequence ID" value="XM_067899928.1"/>
</dbReference>
<evidence type="ECO:0000313" key="2">
    <source>
        <dbReference type="EMBL" id="KAG5497666.1"/>
    </source>
</evidence>
<reference evidence="2 3" key="1">
    <citation type="submission" date="2021-02" db="EMBL/GenBank/DDBJ databases">
        <title>Porcisia hertigi Genome sequencing and assembly.</title>
        <authorList>
            <person name="Almutairi H."/>
            <person name="Gatherer D."/>
        </authorList>
    </citation>
    <scope>NUCLEOTIDE SEQUENCE [LARGE SCALE GENOMIC DNA]</scope>
    <source>
        <strain evidence="2 3">C119</strain>
    </source>
</reference>
<feature type="region of interest" description="Disordered" evidence="1">
    <location>
        <begin position="148"/>
        <end position="170"/>
    </location>
</feature>
<dbReference type="EMBL" id="JAFJZO010000031">
    <property type="protein sequence ID" value="KAG5497666.1"/>
    <property type="molecule type" value="Genomic_DNA"/>
</dbReference>
<dbReference type="Proteomes" id="UP000674318">
    <property type="component" value="Unassembled WGS sequence"/>
</dbReference>
<keyword evidence="3" id="KW-1185">Reference proteome</keyword>
<evidence type="ECO:0000313" key="3">
    <source>
        <dbReference type="Proteomes" id="UP000674318"/>
    </source>
</evidence>
<dbReference type="KEGG" id="phet:94290005"/>
<dbReference type="OrthoDB" id="266252at2759"/>
<dbReference type="AlphaFoldDB" id="A0A836IHD3"/>
<organism evidence="2 3">
    <name type="scientific">Porcisia hertigi</name>
    <dbReference type="NCBI Taxonomy" id="2761500"/>
    <lineage>
        <taxon>Eukaryota</taxon>
        <taxon>Discoba</taxon>
        <taxon>Euglenozoa</taxon>
        <taxon>Kinetoplastea</taxon>
        <taxon>Metakinetoplastina</taxon>
        <taxon>Trypanosomatida</taxon>
        <taxon>Trypanosomatidae</taxon>
        <taxon>Leishmaniinae</taxon>
        <taxon>Porcisia</taxon>
    </lineage>
</organism>
<dbReference type="GeneID" id="94290005"/>